<protein>
    <submittedName>
        <fullName evidence="1">DNA-directed RNA polymerase subunit H (RpoH/RPB5)</fullName>
    </submittedName>
</protein>
<evidence type="ECO:0000313" key="2">
    <source>
        <dbReference type="Proteomes" id="UP001242045"/>
    </source>
</evidence>
<proteinExistence type="predicted"/>
<keyword evidence="1" id="KW-0804">Transcription</keyword>
<keyword evidence="1" id="KW-0240">DNA-directed RNA polymerase</keyword>
<dbReference type="GO" id="GO:0000428">
    <property type="term" value="C:DNA-directed RNA polymerase complex"/>
    <property type="evidence" value="ECO:0007669"/>
    <property type="project" value="UniProtKB-KW"/>
</dbReference>
<reference evidence="1" key="1">
    <citation type="submission" date="2023-07" db="EMBL/GenBank/DDBJ databases">
        <title>Sorghum-associated microbial communities from plants grown in Nebraska, USA.</title>
        <authorList>
            <person name="Schachtman D."/>
        </authorList>
    </citation>
    <scope>NUCLEOTIDE SEQUENCE</scope>
    <source>
        <strain evidence="1">DS3754</strain>
    </source>
</reference>
<accession>A0AAW8CZV8</accession>
<sequence>MPVLTDRSMHRGDIARIIRKLQTEFDLED</sequence>
<organism evidence="1 2">
    <name type="scientific">Variovorax boronicumulans</name>
    <dbReference type="NCBI Taxonomy" id="436515"/>
    <lineage>
        <taxon>Bacteria</taxon>
        <taxon>Pseudomonadati</taxon>
        <taxon>Pseudomonadota</taxon>
        <taxon>Betaproteobacteria</taxon>
        <taxon>Burkholderiales</taxon>
        <taxon>Comamonadaceae</taxon>
        <taxon>Variovorax</taxon>
    </lineage>
</organism>
<gene>
    <name evidence="1" type="ORF">J2W31_002343</name>
</gene>
<dbReference type="Proteomes" id="UP001242045">
    <property type="component" value="Unassembled WGS sequence"/>
</dbReference>
<dbReference type="EMBL" id="JAUSRD010000004">
    <property type="protein sequence ID" value="MDP9893232.1"/>
    <property type="molecule type" value="Genomic_DNA"/>
</dbReference>
<evidence type="ECO:0000313" key="1">
    <source>
        <dbReference type="EMBL" id="MDP9893232.1"/>
    </source>
</evidence>
<name>A0AAW8CZV8_9BURK</name>
<dbReference type="AlphaFoldDB" id="A0AAW8CZV8"/>
<comment type="caution">
    <text evidence="1">The sequence shown here is derived from an EMBL/GenBank/DDBJ whole genome shotgun (WGS) entry which is preliminary data.</text>
</comment>